<evidence type="ECO:0000256" key="5">
    <source>
        <dbReference type="ARBA" id="ARBA00022692"/>
    </source>
</evidence>
<comment type="pathway">
    <text evidence="2">Lipid metabolism.</text>
</comment>
<dbReference type="GO" id="GO:0016717">
    <property type="term" value="F:oxidoreductase activity, acting on paired donors, with oxidation of a pair of donors resulting in the reduction of molecular oxygen to two molecules of water"/>
    <property type="evidence" value="ECO:0000318"/>
    <property type="project" value="GO_Central"/>
</dbReference>
<dbReference type="EMBL" id="DS469513">
    <property type="protein sequence ID" value="EDO48554.1"/>
    <property type="molecule type" value="Genomic_DNA"/>
</dbReference>
<dbReference type="PRINTS" id="PR00363">
    <property type="entry name" value="CYTOCHROMEB5"/>
</dbReference>
<evidence type="ECO:0000313" key="15">
    <source>
        <dbReference type="Proteomes" id="UP000001593"/>
    </source>
</evidence>
<keyword evidence="9" id="KW-0408">Iron</keyword>
<keyword evidence="6" id="KW-0479">Metal-binding</keyword>
<dbReference type="FunCoup" id="A7RJB6">
    <property type="interactions" value="123"/>
</dbReference>
<evidence type="ECO:0000256" key="11">
    <source>
        <dbReference type="ARBA" id="ARBA00023136"/>
    </source>
</evidence>
<feature type="transmembrane region" description="Helical" evidence="12">
    <location>
        <begin position="145"/>
        <end position="164"/>
    </location>
</feature>
<evidence type="ECO:0000256" key="12">
    <source>
        <dbReference type="SAM" id="Phobius"/>
    </source>
</evidence>
<evidence type="ECO:0000256" key="8">
    <source>
        <dbReference type="ARBA" id="ARBA00023002"/>
    </source>
</evidence>
<reference evidence="14 15" key="1">
    <citation type="journal article" date="2007" name="Science">
        <title>Sea anemone genome reveals ancestral eumetazoan gene repertoire and genomic organization.</title>
        <authorList>
            <person name="Putnam N.H."/>
            <person name="Srivastava M."/>
            <person name="Hellsten U."/>
            <person name="Dirks B."/>
            <person name="Chapman J."/>
            <person name="Salamov A."/>
            <person name="Terry A."/>
            <person name="Shapiro H."/>
            <person name="Lindquist E."/>
            <person name="Kapitonov V.V."/>
            <person name="Jurka J."/>
            <person name="Genikhovich G."/>
            <person name="Grigoriev I.V."/>
            <person name="Lucas S.M."/>
            <person name="Steele R.E."/>
            <person name="Finnerty J.R."/>
            <person name="Technau U."/>
            <person name="Martindale M.Q."/>
            <person name="Rokhsar D.S."/>
        </authorList>
    </citation>
    <scope>NUCLEOTIDE SEQUENCE [LARGE SCALE GENOMIC DNA]</scope>
    <source>
        <strain evidence="15">CH2 X CH6</strain>
    </source>
</reference>
<dbReference type="KEGG" id="nve:5520800"/>
<dbReference type="SMART" id="SM01117">
    <property type="entry name" value="Cyt-b5"/>
    <property type="match status" value="1"/>
</dbReference>
<keyword evidence="8" id="KW-0560">Oxidoreductase</keyword>
<feature type="transmembrane region" description="Helical" evidence="12">
    <location>
        <begin position="118"/>
        <end position="139"/>
    </location>
</feature>
<dbReference type="Pfam" id="PF00487">
    <property type="entry name" value="FA_desaturase"/>
    <property type="match status" value="1"/>
</dbReference>
<accession>A7RJB6</accession>
<dbReference type="PANTHER" id="PTHR19353">
    <property type="entry name" value="FATTY ACID DESATURASE 2"/>
    <property type="match status" value="1"/>
</dbReference>
<dbReference type="InterPro" id="IPR001199">
    <property type="entry name" value="Cyt_B5-like_heme/steroid-bd"/>
</dbReference>
<dbReference type="AlphaFoldDB" id="A7RJB6"/>
<dbReference type="PIRSF" id="PIRSF015921">
    <property type="entry name" value="FA_sphinglp_des"/>
    <property type="match status" value="1"/>
</dbReference>
<feature type="domain" description="Cytochrome b5 heme-binding" evidence="13">
    <location>
        <begin position="10"/>
        <end position="86"/>
    </location>
</feature>
<evidence type="ECO:0000256" key="2">
    <source>
        <dbReference type="ARBA" id="ARBA00005189"/>
    </source>
</evidence>
<dbReference type="InterPro" id="IPR012171">
    <property type="entry name" value="Fatty_acid_desaturase"/>
</dbReference>
<dbReference type="InterPro" id="IPR036400">
    <property type="entry name" value="Cyt_B5-like_heme/steroid_sf"/>
</dbReference>
<dbReference type="PANTHER" id="PTHR19353:SF30">
    <property type="entry name" value="DELTA 8-(E)-SPHINGOLIPID DESATURASE"/>
    <property type="match status" value="1"/>
</dbReference>
<dbReference type="InterPro" id="IPR005804">
    <property type="entry name" value="FA_desaturase_dom"/>
</dbReference>
<evidence type="ECO:0000256" key="6">
    <source>
        <dbReference type="ARBA" id="ARBA00022723"/>
    </source>
</evidence>
<name>A7RJB6_NEMVE</name>
<dbReference type="PhylomeDB" id="A7RJB6"/>
<evidence type="ECO:0000313" key="14">
    <source>
        <dbReference type="EMBL" id="EDO48554.1"/>
    </source>
</evidence>
<evidence type="ECO:0000256" key="9">
    <source>
        <dbReference type="ARBA" id="ARBA00023004"/>
    </source>
</evidence>
<dbReference type="eggNOG" id="KOG4232">
    <property type="taxonomic scope" value="Eukaryota"/>
</dbReference>
<feature type="transmembrane region" description="Helical" evidence="12">
    <location>
        <begin position="318"/>
        <end position="337"/>
    </location>
</feature>
<dbReference type="OrthoDB" id="260091at2759"/>
<feature type="transmembrane region" description="Helical" evidence="12">
    <location>
        <begin position="294"/>
        <end position="312"/>
    </location>
</feature>
<dbReference type="InParanoid" id="A7RJB6"/>
<evidence type="ECO:0000256" key="3">
    <source>
        <dbReference type="ARBA" id="ARBA00009295"/>
    </source>
</evidence>
<keyword evidence="5 12" id="KW-0812">Transmembrane</keyword>
<sequence>MTVALQRRTPKVYTLDEVKEHCSKGDCWVVVEDSVYDLSKWIGHHPGGELPILYMAGRECTDVFKAFHPAWVFTKKLPAFKIGKLDDTRKEKKETSLSEDFEKLRQEIIEGGGLQTNYWFYIRLASMLALLFASIIYCVVFSNNVYIQVAAGILVAVFWQQMAFIGHDAGHHAIFHDEQWDDRLGLVVGNLLTGVSIGWWKKSHNAHHVVTNSVELDPDIQHLPVLAVTDKFFNSIKSIYHDRVMHFDGLAKFFVRYQHHLYFLIMGLARFNLYAQSFLLVLSKERVKLRVMEFVTMVLFWTWYLTLCSYLPTWSTRFAFVFLAHFLAGIIHIQITLSHFSMETYNGLPLDAFKENRFLLSQMDTTMDIECDPNLDFFHGGLQFQFEHHLFPRVARQNLRSIQEKMKLLCKKHGLPYRSKSFVDANIEVIQCLKDTAEKSKCFSPKIWDSVHCIG</sequence>
<gene>
    <name evidence="14" type="ORF">NEMVEDRAFT_v1g178696</name>
</gene>
<evidence type="ECO:0000256" key="10">
    <source>
        <dbReference type="ARBA" id="ARBA00023098"/>
    </source>
</evidence>
<evidence type="ECO:0000256" key="7">
    <source>
        <dbReference type="ARBA" id="ARBA00022989"/>
    </source>
</evidence>
<evidence type="ECO:0000259" key="13">
    <source>
        <dbReference type="PROSITE" id="PS50255"/>
    </source>
</evidence>
<dbReference type="OMA" id="LSANWWN"/>
<keyword evidence="4" id="KW-0349">Heme</keyword>
<feature type="transmembrane region" description="Helical" evidence="12">
    <location>
        <begin position="261"/>
        <end position="282"/>
    </location>
</feature>
<dbReference type="HOGENOM" id="CLU_016265_2_0_1"/>
<dbReference type="STRING" id="45351.A7RJB6"/>
<keyword evidence="7 12" id="KW-1133">Transmembrane helix</keyword>
<evidence type="ECO:0000256" key="1">
    <source>
        <dbReference type="ARBA" id="ARBA00004141"/>
    </source>
</evidence>
<comment type="subcellular location">
    <subcellularLocation>
        <location evidence="1">Membrane</location>
        <topology evidence="1">Multi-pass membrane protein</topology>
    </subcellularLocation>
</comment>
<dbReference type="Proteomes" id="UP000001593">
    <property type="component" value="Unassembled WGS sequence"/>
</dbReference>
<dbReference type="SUPFAM" id="SSF55856">
    <property type="entry name" value="Cytochrome b5-like heme/steroid binding domain"/>
    <property type="match status" value="1"/>
</dbReference>
<keyword evidence="10" id="KW-0443">Lipid metabolism</keyword>
<dbReference type="Pfam" id="PF00173">
    <property type="entry name" value="Cyt-b5"/>
    <property type="match status" value="1"/>
</dbReference>
<dbReference type="Gene3D" id="3.10.120.10">
    <property type="entry name" value="Cytochrome b5-like heme/steroid binding domain"/>
    <property type="match status" value="1"/>
</dbReference>
<evidence type="ECO:0000256" key="4">
    <source>
        <dbReference type="ARBA" id="ARBA00022617"/>
    </source>
</evidence>
<organism evidence="14 15">
    <name type="scientific">Nematostella vectensis</name>
    <name type="common">Starlet sea anemone</name>
    <dbReference type="NCBI Taxonomy" id="45351"/>
    <lineage>
        <taxon>Eukaryota</taxon>
        <taxon>Metazoa</taxon>
        <taxon>Cnidaria</taxon>
        <taxon>Anthozoa</taxon>
        <taxon>Hexacorallia</taxon>
        <taxon>Actiniaria</taxon>
        <taxon>Edwardsiidae</taxon>
        <taxon>Nematostella</taxon>
    </lineage>
</organism>
<dbReference type="GO" id="GO:0046872">
    <property type="term" value="F:metal ion binding"/>
    <property type="evidence" value="ECO:0007669"/>
    <property type="project" value="UniProtKB-KW"/>
</dbReference>
<keyword evidence="11 12" id="KW-0472">Membrane</keyword>
<keyword evidence="15" id="KW-1185">Reference proteome</keyword>
<dbReference type="CDD" id="cd03506">
    <property type="entry name" value="Delta6-FADS-like"/>
    <property type="match status" value="1"/>
</dbReference>
<dbReference type="GO" id="GO:0016020">
    <property type="term" value="C:membrane"/>
    <property type="evidence" value="ECO:0000318"/>
    <property type="project" value="GO_Central"/>
</dbReference>
<comment type="similarity">
    <text evidence="3">Belongs to the fatty acid desaturase type 1 family.</text>
</comment>
<proteinExistence type="inferred from homology"/>
<dbReference type="PROSITE" id="PS50255">
    <property type="entry name" value="CYTOCHROME_B5_2"/>
    <property type="match status" value="1"/>
</dbReference>
<protein>
    <recommendedName>
        <fullName evidence="13">Cytochrome b5 heme-binding domain-containing protein</fullName>
    </recommendedName>
</protein>
<dbReference type="GO" id="GO:0006629">
    <property type="term" value="P:lipid metabolic process"/>
    <property type="evidence" value="ECO:0000318"/>
    <property type="project" value="GO_Central"/>
</dbReference>